<name>A0A0G4NIC3_VERLO</name>
<evidence type="ECO:0008006" key="4">
    <source>
        <dbReference type="Google" id="ProtNLM"/>
    </source>
</evidence>
<dbReference type="EMBL" id="CVQI01035384">
    <property type="protein sequence ID" value="CRK46190.1"/>
    <property type="molecule type" value="Genomic_DNA"/>
</dbReference>
<feature type="region of interest" description="Disordered" evidence="1">
    <location>
        <begin position="1"/>
        <end position="20"/>
    </location>
</feature>
<evidence type="ECO:0000313" key="3">
    <source>
        <dbReference type="Proteomes" id="UP000045706"/>
    </source>
</evidence>
<dbReference type="PANTHER" id="PTHR38166:SF1">
    <property type="entry name" value="C2H2-TYPE DOMAIN-CONTAINING PROTEIN"/>
    <property type="match status" value="1"/>
</dbReference>
<dbReference type="Proteomes" id="UP000045706">
    <property type="component" value="Unassembled WGS sequence"/>
</dbReference>
<evidence type="ECO:0000313" key="2">
    <source>
        <dbReference type="EMBL" id="CRK46190.1"/>
    </source>
</evidence>
<gene>
    <name evidence="2" type="ORF">BN1723_006921</name>
</gene>
<organism evidence="2 3">
    <name type="scientific">Verticillium longisporum</name>
    <name type="common">Verticillium dahliae var. longisporum</name>
    <dbReference type="NCBI Taxonomy" id="100787"/>
    <lineage>
        <taxon>Eukaryota</taxon>
        <taxon>Fungi</taxon>
        <taxon>Dikarya</taxon>
        <taxon>Ascomycota</taxon>
        <taxon>Pezizomycotina</taxon>
        <taxon>Sordariomycetes</taxon>
        <taxon>Hypocreomycetidae</taxon>
        <taxon>Glomerellales</taxon>
        <taxon>Plectosphaerellaceae</taxon>
        <taxon>Verticillium</taxon>
    </lineage>
</organism>
<sequence>MAISLPDTSLPKKGPGSLPTAASDLDIQRTHQHHSLASNSEDDLSISEATFVSEAIDSLSIRKQQIVDGIVGLYVEQIDNWTTRLASYVKGATGTIETGHGSHKSQDLSYVPAGSTSCPSQKRKRQEGDGRDEDREDDDSDSRGKKPKPDNDTKDGNCAPLACPYYKFDRWPCELRSCKGPGWPTVVRVKYGATRTPFVQSSCLHNKREHVYRCHSVPKYICIRCQRDLKTAAMLQDHAQEAQSCEQQTPRFTYQVGQVLESNLRNRQGLNKLDRLEKWRKVYKMIFDVEDSHIPDPRMGFGDKSTPESLGDFLRRGMPGQIRRLATAEVDRLFVPQAEACQADEVSGLHEQTSDNTRPVYRDHFWCTPRGCSHQFAIFTVTGAVRVLAAVFRSREYTHELGRPGFCDLTSTGPAERRTKEDEKFYLIELTSAPNPMGWAIL</sequence>
<proteinExistence type="predicted"/>
<dbReference type="PANTHER" id="PTHR38166">
    <property type="entry name" value="C2H2-TYPE DOMAIN-CONTAINING PROTEIN-RELATED"/>
    <property type="match status" value="1"/>
</dbReference>
<evidence type="ECO:0000256" key="1">
    <source>
        <dbReference type="SAM" id="MobiDB-lite"/>
    </source>
</evidence>
<feature type="region of interest" description="Disordered" evidence="1">
    <location>
        <begin position="96"/>
        <end position="154"/>
    </location>
</feature>
<protein>
    <recommendedName>
        <fullName evidence="4">C2H2-type domain-containing protein</fullName>
    </recommendedName>
</protein>
<reference evidence="3" key="1">
    <citation type="submission" date="2015-05" db="EMBL/GenBank/DDBJ databases">
        <authorList>
            <person name="Fogelqvist Johan"/>
        </authorList>
    </citation>
    <scope>NUCLEOTIDE SEQUENCE [LARGE SCALE GENOMIC DNA]</scope>
</reference>
<accession>A0A0G4NIC3</accession>
<dbReference type="AlphaFoldDB" id="A0A0G4NIC3"/>
<feature type="compositionally biased region" description="Basic and acidic residues" evidence="1">
    <location>
        <begin position="141"/>
        <end position="154"/>
    </location>
</feature>